<evidence type="ECO:0000256" key="1">
    <source>
        <dbReference type="ARBA" id="ARBA00004651"/>
    </source>
</evidence>
<evidence type="ECO:0000256" key="6">
    <source>
        <dbReference type="ARBA" id="ARBA00023136"/>
    </source>
</evidence>
<dbReference type="InterPro" id="IPR000276">
    <property type="entry name" value="GPCR_Rhodpsn"/>
</dbReference>
<evidence type="ECO:0000256" key="9">
    <source>
        <dbReference type="SAM" id="Phobius"/>
    </source>
</evidence>
<comment type="subcellular location">
    <subcellularLocation>
        <location evidence="1">Cell membrane</location>
        <topology evidence="1">Multi-pass membrane protein</topology>
    </subcellularLocation>
</comment>
<feature type="transmembrane region" description="Helical" evidence="9">
    <location>
        <begin position="15"/>
        <end position="39"/>
    </location>
</feature>
<evidence type="ECO:0000256" key="2">
    <source>
        <dbReference type="ARBA" id="ARBA00022475"/>
    </source>
</evidence>
<evidence type="ECO:0000313" key="12">
    <source>
        <dbReference type="EMBL" id="KAK6483691.1"/>
    </source>
</evidence>
<evidence type="ECO:0000256" key="3">
    <source>
        <dbReference type="ARBA" id="ARBA00022692"/>
    </source>
</evidence>
<gene>
    <name evidence="12" type="ORF">HHUSO_G15238</name>
    <name evidence="11" type="ORF">HHUSO_G22680</name>
</gene>
<keyword evidence="7" id="KW-0675">Receptor</keyword>
<dbReference type="EMBL" id="JAHFZB010000022">
    <property type="protein sequence ID" value="KAK6476312.1"/>
    <property type="molecule type" value="Genomic_DNA"/>
</dbReference>
<protein>
    <submittedName>
        <fullName evidence="11">Melanocortin receptor 4-like</fullName>
    </submittedName>
</protein>
<feature type="domain" description="G-protein coupled receptors family 1 profile" evidence="10">
    <location>
        <begin position="31"/>
        <end position="260"/>
    </location>
</feature>
<dbReference type="SUPFAM" id="SSF81321">
    <property type="entry name" value="Family A G protein-coupled receptor-like"/>
    <property type="match status" value="1"/>
</dbReference>
<proteinExistence type="predicted"/>
<evidence type="ECO:0000259" key="10">
    <source>
        <dbReference type="PROSITE" id="PS50262"/>
    </source>
</evidence>
<keyword evidence="4 9" id="KW-1133">Transmembrane helix</keyword>
<dbReference type="InterPro" id="IPR017452">
    <property type="entry name" value="GPCR_Rhodpsn_7TM"/>
</dbReference>
<comment type="caution">
    <text evidence="11">The sequence shown here is derived from an EMBL/GenBank/DDBJ whole genome shotgun (WGS) entry which is preliminary data.</text>
</comment>
<keyword evidence="6 9" id="KW-0472">Membrane</keyword>
<keyword evidence="8" id="KW-0807">Transducer</keyword>
<feature type="transmembrane region" description="Helical" evidence="9">
    <location>
        <begin position="154"/>
        <end position="181"/>
    </location>
</feature>
<evidence type="ECO:0000256" key="4">
    <source>
        <dbReference type="ARBA" id="ARBA00022989"/>
    </source>
</evidence>
<evidence type="ECO:0000256" key="8">
    <source>
        <dbReference type="ARBA" id="ARBA00023224"/>
    </source>
</evidence>
<dbReference type="EMBL" id="JAHFZB010000012">
    <property type="protein sequence ID" value="KAK6483691.1"/>
    <property type="molecule type" value="Genomic_DNA"/>
</dbReference>
<keyword evidence="13" id="KW-1185">Reference proteome</keyword>
<sequence length="284" mass="31933">MALSPVLPLDGFGNVLLFLFNIFLATGMVFLNTSVFISIAMNKSLRNENRCLYMLSTCISDVCSGFTYYYVGVLDIQDNYASPNRTYYIGPTFLGLSYMATLAAQADRYHAVISPFKYSQRMTRNRTAVVILFFWVYAFFIVGVNNLVPIGTASAITGIGTFVANLFTVIIMIGLNIKLFIIAKFHLERDPPSAERESKRASIYLIVVVAVFFLIAWLPIFIHIIICNISGTRCYAFKNEGTDALRTLPRVNALITPLLYIRGCAPLRATLFSKVWKPCCKNRR</sequence>
<feature type="transmembrane region" description="Helical" evidence="9">
    <location>
        <begin position="202"/>
        <end position="226"/>
    </location>
</feature>
<reference evidence="11 13" key="1">
    <citation type="submission" date="2021-05" db="EMBL/GenBank/DDBJ databases">
        <authorList>
            <person name="Zahm M."/>
            <person name="Klopp C."/>
            <person name="Cabau C."/>
            <person name="Kuhl H."/>
            <person name="Suciu R."/>
            <person name="Ciorpac M."/>
            <person name="Holostenco D."/>
            <person name="Gessner J."/>
            <person name="Wuertz S."/>
            <person name="Hohne C."/>
            <person name="Stock M."/>
            <person name="Gislard M."/>
            <person name="Lluch J."/>
            <person name="Milhes M."/>
            <person name="Lampietro C."/>
            <person name="Lopez Roques C."/>
            <person name="Donnadieu C."/>
            <person name="Du K."/>
            <person name="Schartl M."/>
            <person name="Guiguen Y."/>
        </authorList>
    </citation>
    <scope>NUCLEOTIDE SEQUENCE [LARGE SCALE GENOMIC DNA]</scope>
    <source>
        <strain evidence="11">Hh-F2</strain>
        <tissue evidence="11">Blood</tissue>
    </source>
</reference>
<keyword evidence="5" id="KW-0297">G-protein coupled receptor</keyword>
<dbReference type="Pfam" id="PF00001">
    <property type="entry name" value="7tm_1"/>
    <property type="match status" value="1"/>
</dbReference>
<evidence type="ECO:0000256" key="5">
    <source>
        <dbReference type="ARBA" id="ARBA00023040"/>
    </source>
</evidence>
<keyword evidence="3 9" id="KW-0812">Transmembrane</keyword>
<evidence type="ECO:0000313" key="11">
    <source>
        <dbReference type="EMBL" id="KAK6476312.1"/>
    </source>
</evidence>
<accession>A0ABR0YUN8</accession>
<evidence type="ECO:0000256" key="7">
    <source>
        <dbReference type="ARBA" id="ARBA00023170"/>
    </source>
</evidence>
<dbReference type="PANTHER" id="PTHR22750">
    <property type="entry name" value="G-PROTEIN COUPLED RECEPTOR"/>
    <property type="match status" value="1"/>
</dbReference>
<feature type="transmembrane region" description="Helical" evidence="9">
    <location>
        <begin position="86"/>
        <end position="106"/>
    </location>
</feature>
<dbReference type="Gene3D" id="1.20.1070.10">
    <property type="entry name" value="Rhodopsin 7-helix transmembrane proteins"/>
    <property type="match status" value="1"/>
</dbReference>
<keyword evidence="2" id="KW-1003">Cell membrane</keyword>
<evidence type="ECO:0000313" key="13">
    <source>
        <dbReference type="Proteomes" id="UP001369086"/>
    </source>
</evidence>
<dbReference type="Proteomes" id="UP001369086">
    <property type="component" value="Unassembled WGS sequence"/>
</dbReference>
<feature type="transmembrane region" description="Helical" evidence="9">
    <location>
        <begin position="127"/>
        <end position="148"/>
    </location>
</feature>
<feature type="transmembrane region" description="Helical" evidence="9">
    <location>
        <begin position="51"/>
        <end position="71"/>
    </location>
</feature>
<dbReference type="PROSITE" id="PS50262">
    <property type="entry name" value="G_PROTEIN_RECEP_F1_2"/>
    <property type="match status" value="1"/>
</dbReference>
<organism evidence="11 13">
    <name type="scientific">Huso huso</name>
    <name type="common">Beluga</name>
    <name type="synonym">Acipenser huso</name>
    <dbReference type="NCBI Taxonomy" id="61971"/>
    <lineage>
        <taxon>Eukaryota</taxon>
        <taxon>Metazoa</taxon>
        <taxon>Chordata</taxon>
        <taxon>Craniata</taxon>
        <taxon>Vertebrata</taxon>
        <taxon>Euteleostomi</taxon>
        <taxon>Actinopterygii</taxon>
        <taxon>Chondrostei</taxon>
        <taxon>Acipenseriformes</taxon>
        <taxon>Acipenseridae</taxon>
        <taxon>Huso</taxon>
    </lineage>
</organism>
<name>A0ABR0YUN8_HUSHU</name>